<organism evidence="1 2">
    <name type="scientific">Tribolium castaneum</name>
    <name type="common">Red flour beetle</name>
    <dbReference type="NCBI Taxonomy" id="7070"/>
    <lineage>
        <taxon>Eukaryota</taxon>
        <taxon>Metazoa</taxon>
        <taxon>Ecdysozoa</taxon>
        <taxon>Arthropoda</taxon>
        <taxon>Hexapoda</taxon>
        <taxon>Insecta</taxon>
        <taxon>Pterygota</taxon>
        <taxon>Neoptera</taxon>
        <taxon>Endopterygota</taxon>
        <taxon>Coleoptera</taxon>
        <taxon>Polyphaga</taxon>
        <taxon>Cucujiformia</taxon>
        <taxon>Tenebrionidae</taxon>
        <taxon>Tenebrionidae incertae sedis</taxon>
        <taxon>Tribolium</taxon>
    </lineage>
</organism>
<dbReference type="AlphaFoldDB" id="D1ZZN2"/>
<sequence>MGYACLKTWRIRDRRESRVAVVKQALALFITHQTKGLVWCTDDRGPSICKLSGYGPLIPPSRTLLRCDSGGKRTSSISEISYRGRYSRHAHSRTRPRMFIVSISRFVSYAITPGRDLPLYSLRFAISTAKTPQVQPIITETPEISASRPSCNISSEIFPDREITVIEKSGNLLISSEQQNAGVNVIAFTSSVRVYLSSMSNDRV</sequence>
<gene>
    <name evidence="1" type="primary">GLEAN_08074</name>
    <name evidence="1" type="ORF">TcasGA2_TC008074</name>
</gene>
<dbReference type="InParanoid" id="D1ZZN2"/>
<protein>
    <submittedName>
        <fullName evidence="1">Uncharacterized protein</fullName>
    </submittedName>
</protein>
<proteinExistence type="predicted"/>
<reference evidence="1 2" key="1">
    <citation type="journal article" date="2008" name="Nature">
        <title>The genome of the model beetle and pest Tribolium castaneum.</title>
        <authorList>
            <consortium name="Tribolium Genome Sequencing Consortium"/>
            <person name="Richards S."/>
            <person name="Gibbs R.A."/>
            <person name="Weinstock G.M."/>
            <person name="Brown S.J."/>
            <person name="Denell R."/>
            <person name="Beeman R.W."/>
            <person name="Gibbs R."/>
            <person name="Beeman R.W."/>
            <person name="Brown S.J."/>
            <person name="Bucher G."/>
            <person name="Friedrich M."/>
            <person name="Grimmelikhuijzen C.J."/>
            <person name="Klingler M."/>
            <person name="Lorenzen M."/>
            <person name="Richards S."/>
            <person name="Roth S."/>
            <person name="Schroder R."/>
            <person name="Tautz D."/>
            <person name="Zdobnov E.M."/>
            <person name="Muzny D."/>
            <person name="Gibbs R.A."/>
            <person name="Weinstock G.M."/>
            <person name="Attaway T."/>
            <person name="Bell S."/>
            <person name="Buhay C.J."/>
            <person name="Chandrabose M.N."/>
            <person name="Chavez D."/>
            <person name="Clerk-Blankenburg K.P."/>
            <person name="Cree A."/>
            <person name="Dao M."/>
            <person name="Davis C."/>
            <person name="Chacko J."/>
            <person name="Dinh H."/>
            <person name="Dugan-Rocha S."/>
            <person name="Fowler G."/>
            <person name="Garner T.T."/>
            <person name="Garnes J."/>
            <person name="Gnirke A."/>
            <person name="Hawes A."/>
            <person name="Hernandez J."/>
            <person name="Hines S."/>
            <person name="Holder M."/>
            <person name="Hume J."/>
            <person name="Jhangiani S.N."/>
            <person name="Joshi V."/>
            <person name="Khan Z.M."/>
            <person name="Jackson L."/>
            <person name="Kovar C."/>
            <person name="Kowis A."/>
            <person name="Lee S."/>
            <person name="Lewis L.R."/>
            <person name="Margolis J."/>
            <person name="Morgan M."/>
            <person name="Nazareth L.V."/>
            <person name="Nguyen N."/>
            <person name="Okwuonu G."/>
            <person name="Parker D."/>
            <person name="Richards S."/>
            <person name="Ruiz S.J."/>
            <person name="Santibanez J."/>
            <person name="Savard J."/>
            <person name="Scherer S.E."/>
            <person name="Schneider B."/>
            <person name="Sodergren E."/>
            <person name="Tautz D."/>
            <person name="Vattahil S."/>
            <person name="Villasana D."/>
            <person name="White C.S."/>
            <person name="Wright R."/>
            <person name="Park Y."/>
            <person name="Beeman R.W."/>
            <person name="Lord J."/>
            <person name="Oppert B."/>
            <person name="Lorenzen M."/>
            <person name="Brown S."/>
            <person name="Wang L."/>
            <person name="Savard J."/>
            <person name="Tautz D."/>
            <person name="Richards S."/>
            <person name="Weinstock G."/>
            <person name="Gibbs R.A."/>
            <person name="Liu Y."/>
            <person name="Worley K."/>
            <person name="Weinstock G."/>
            <person name="Elsik C.G."/>
            <person name="Reese J.T."/>
            <person name="Elhaik E."/>
            <person name="Landan G."/>
            <person name="Graur D."/>
            <person name="Arensburger P."/>
            <person name="Atkinson P."/>
            <person name="Beeman R.W."/>
            <person name="Beidler J."/>
            <person name="Brown S.J."/>
            <person name="Demuth J.P."/>
            <person name="Drury D.W."/>
            <person name="Du Y.Z."/>
            <person name="Fujiwara H."/>
            <person name="Lorenzen M."/>
            <person name="Maselli V."/>
            <person name="Osanai M."/>
            <person name="Park Y."/>
            <person name="Robertson H.M."/>
            <person name="Tu Z."/>
            <person name="Wang J.J."/>
            <person name="Wang S."/>
            <person name="Richards S."/>
            <person name="Song H."/>
            <person name="Zhang L."/>
            <person name="Sodergren E."/>
            <person name="Werner D."/>
            <person name="Stanke M."/>
            <person name="Morgenstern B."/>
            <person name="Solovyev V."/>
            <person name="Kosarev P."/>
            <person name="Brown G."/>
            <person name="Chen H.C."/>
            <person name="Ermolaeva O."/>
            <person name="Hlavina W."/>
            <person name="Kapustin Y."/>
            <person name="Kiryutin B."/>
            <person name="Kitts P."/>
            <person name="Maglott D."/>
            <person name="Pruitt K."/>
            <person name="Sapojnikov V."/>
            <person name="Souvorov A."/>
            <person name="Mackey A.J."/>
            <person name="Waterhouse R.M."/>
            <person name="Wyder S."/>
            <person name="Zdobnov E.M."/>
            <person name="Zdobnov E.M."/>
            <person name="Wyder S."/>
            <person name="Kriventseva E.V."/>
            <person name="Kadowaki T."/>
            <person name="Bork P."/>
            <person name="Aranda M."/>
            <person name="Bao R."/>
            <person name="Beermann A."/>
            <person name="Berns N."/>
            <person name="Bolognesi R."/>
            <person name="Bonneton F."/>
            <person name="Bopp D."/>
            <person name="Brown S.J."/>
            <person name="Bucher G."/>
            <person name="Butts T."/>
            <person name="Chaumot A."/>
            <person name="Denell R.E."/>
            <person name="Ferrier D.E."/>
            <person name="Friedrich M."/>
            <person name="Gordon C.M."/>
            <person name="Jindra M."/>
            <person name="Klingler M."/>
            <person name="Lan Q."/>
            <person name="Lattorff H.M."/>
            <person name="Laudet V."/>
            <person name="von Levetsow C."/>
            <person name="Liu Z."/>
            <person name="Lutz R."/>
            <person name="Lynch J.A."/>
            <person name="da Fonseca R.N."/>
            <person name="Posnien N."/>
            <person name="Reuter R."/>
            <person name="Roth S."/>
            <person name="Savard J."/>
            <person name="Schinko J.B."/>
            <person name="Schmitt C."/>
            <person name="Schoppmeier M."/>
            <person name="Schroder R."/>
            <person name="Shippy T.D."/>
            <person name="Simonnet F."/>
            <person name="Marques-Souza H."/>
            <person name="Tautz D."/>
            <person name="Tomoyasu Y."/>
            <person name="Trauner J."/>
            <person name="Van der Zee M."/>
            <person name="Vervoort M."/>
            <person name="Wittkopp N."/>
            <person name="Wimmer E.A."/>
            <person name="Yang X."/>
            <person name="Jones A.K."/>
            <person name="Sattelle D.B."/>
            <person name="Ebert P.R."/>
            <person name="Nelson D."/>
            <person name="Scott J.G."/>
            <person name="Beeman R.W."/>
            <person name="Muthukrishnan S."/>
            <person name="Kramer K.J."/>
            <person name="Arakane Y."/>
            <person name="Beeman R.W."/>
            <person name="Zhu Q."/>
            <person name="Hogenkamp D."/>
            <person name="Dixit R."/>
            <person name="Oppert B."/>
            <person name="Jiang H."/>
            <person name="Zou Z."/>
            <person name="Marshall J."/>
            <person name="Elpidina E."/>
            <person name="Vinokurov K."/>
            <person name="Oppert C."/>
            <person name="Zou Z."/>
            <person name="Evans J."/>
            <person name="Lu Z."/>
            <person name="Zhao P."/>
            <person name="Sumathipala N."/>
            <person name="Altincicek B."/>
            <person name="Vilcinskas A."/>
            <person name="Williams M."/>
            <person name="Hultmark D."/>
            <person name="Hetru C."/>
            <person name="Jiang H."/>
            <person name="Grimmelikhuijzen C.J."/>
            <person name="Hauser F."/>
            <person name="Cazzamali G."/>
            <person name="Williamson M."/>
            <person name="Park Y."/>
            <person name="Li B."/>
            <person name="Tanaka Y."/>
            <person name="Predel R."/>
            <person name="Neupert S."/>
            <person name="Schachtner J."/>
            <person name="Verleyen P."/>
            <person name="Raible F."/>
            <person name="Bork P."/>
            <person name="Friedrich M."/>
            <person name="Walden K.K."/>
            <person name="Robertson H.M."/>
            <person name="Angeli S."/>
            <person name="Foret S."/>
            <person name="Bucher G."/>
            <person name="Schuetz S."/>
            <person name="Maleszka R."/>
            <person name="Wimmer E.A."/>
            <person name="Beeman R.W."/>
            <person name="Lorenzen M."/>
            <person name="Tomoyasu Y."/>
            <person name="Miller S.C."/>
            <person name="Grossmann D."/>
            <person name="Bucher G."/>
        </authorList>
    </citation>
    <scope>NUCLEOTIDE SEQUENCE [LARGE SCALE GENOMIC DNA]</scope>
    <source>
        <strain evidence="1 2">Georgia GA2</strain>
    </source>
</reference>
<keyword evidence="2" id="KW-1185">Reference proteome</keyword>
<name>D1ZZN2_TRICA</name>
<dbReference type="Proteomes" id="UP000007266">
    <property type="component" value="Linkage group 4"/>
</dbReference>
<reference evidence="1 2" key="2">
    <citation type="journal article" date="2010" name="Nucleic Acids Res.">
        <title>BeetleBase in 2010: revisions to provide comprehensive genomic information for Tribolium castaneum.</title>
        <authorList>
            <person name="Kim H.S."/>
            <person name="Murphy T."/>
            <person name="Xia J."/>
            <person name="Caragea D."/>
            <person name="Park Y."/>
            <person name="Beeman R.W."/>
            <person name="Lorenzen M.D."/>
            <person name="Butcher S."/>
            <person name="Manak J.R."/>
            <person name="Brown S.J."/>
        </authorList>
    </citation>
    <scope>GENOME REANNOTATION</scope>
    <source>
        <strain evidence="1 2">Georgia GA2</strain>
    </source>
</reference>
<dbReference type="EMBL" id="KQ971338">
    <property type="protein sequence ID" value="EFA02394.1"/>
    <property type="molecule type" value="Genomic_DNA"/>
</dbReference>
<evidence type="ECO:0000313" key="2">
    <source>
        <dbReference type="Proteomes" id="UP000007266"/>
    </source>
</evidence>
<evidence type="ECO:0000313" key="1">
    <source>
        <dbReference type="EMBL" id="EFA02394.1"/>
    </source>
</evidence>
<dbReference type="HOGENOM" id="CLU_1344819_0_0_1"/>
<accession>D1ZZN2</accession>